<dbReference type="Pfam" id="PF03592">
    <property type="entry name" value="Terminase_2"/>
    <property type="match status" value="1"/>
</dbReference>
<dbReference type="Proteomes" id="UP000460112">
    <property type="component" value="Unassembled WGS sequence"/>
</dbReference>
<evidence type="ECO:0000256" key="1">
    <source>
        <dbReference type="ARBA" id="ARBA00022612"/>
    </source>
</evidence>
<comment type="caution">
    <text evidence="3">The sequence shown here is derived from an EMBL/GenBank/DDBJ whole genome shotgun (WGS) entry which is preliminary data.</text>
</comment>
<name>A0A833CGP5_LACGS</name>
<dbReference type="AlphaFoldDB" id="A0A833CGP5"/>
<organism evidence="3 4">
    <name type="scientific">Lactobacillus gasseri</name>
    <dbReference type="NCBI Taxonomy" id="1596"/>
    <lineage>
        <taxon>Bacteria</taxon>
        <taxon>Bacillati</taxon>
        <taxon>Bacillota</taxon>
        <taxon>Bacilli</taxon>
        <taxon>Lactobacillales</taxon>
        <taxon>Lactobacillaceae</taxon>
        <taxon>Lactobacillus</taxon>
    </lineage>
</organism>
<dbReference type="Gene3D" id="6.10.140.2160">
    <property type="match status" value="1"/>
</dbReference>
<dbReference type="EMBL" id="WBOA01000001">
    <property type="protein sequence ID" value="KAB1951819.1"/>
    <property type="molecule type" value="Genomic_DNA"/>
</dbReference>
<gene>
    <name evidence="3" type="ORF">F8244_04770</name>
</gene>
<dbReference type="RefSeq" id="WP_144843306.1">
    <property type="nucleotide sequence ID" value="NZ_CP075596.1"/>
</dbReference>
<dbReference type="PANTHER" id="PTHR41328">
    <property type="entry name" value="TERMINASE SMALL SUBUNIT-RELATED"/>
    <property type="match status" value="1"/>
</dbReference>
<proteinExistence type="predicted"/>
<reference evidence="3 4" key="1">
    <citation type="submission" date="2019-09" db="EMBL/GenBank/DDBJ databases">
        <title>Investigation of probiotic properties of different lactic acid bacteria.</title>
        <authorList>
            <person name="Jaomanjaka F."/>
            <person name="Blanc P."/>
        </authorList>
    </citation>
    <scope>NUCLEOTIDE SEQUENCE [LARGE SCALE GENOMIC DNA]</scope>
    <source>
        <strain evidence="3 4">BIO6369</strain>
    </source>
</reference>
<dbReference type="InterPro" id="IPR005335">
    <property type="entry name" value="Terminase_ssu"/>
</dbReference>
<dbReference type="PANTHER" id="PTHR41328:SF2">
    <property type="entry name" value="TERMINASE SMALL SUBUNIT"/>
    <property type="match status" value="1"/>
</dbReference>
<keyword evidence="2" id="KW-0231">Viral genome packaging</keyword>
<dbReference type="InterPro" id="IPR038713">
    <property type="entry name" value="Terminase_Gp1_N_sf"/>
</dbReference>
<evidence type="ECO:0000313" key="3">
    <source>
        <dbReference type="EMBL" id="KAB1951819.1"/>
    </source>
</evidence>
<evidence type="ECO:0000313" key="4">
    <source>
        <dbReference type="Proteomes" id="UP000460112"/>
    </source>
</evidence>
<protein>
    <submittedName>
        <fullName evidence="3">Terminase small subunit</fullName>
    </submittedName>
</protein>
<dbReference type="InterPro" id="IPR052404">
    <property type="entry name" value="SPP1-like_terminase"/>
</dbReference>
<dbReference type="Gene3D" id="1.10.10.1400">
    <property type="entry name" value="Terminase, small subunit, N-terminal DNA-binding domain, HTH motif"/>
    <property type="match status" value="1"/>
</dbReference>
<keyword evidence="1" id="KW-1188">Viral release from host cell</keyword>
<dbReference type="GO" id="GO:0051276">
    <property type="term" value="P:chromosome organization"/>
    <property type="evidence" value="ECO:0007669"/>
    <property type="project" value="InterPro"/>
</dbReference>
<accession>A0A833CGP5</accession>
<sequence>MEWKLTAKQRLFCDEYIKSGNAKDAAIKAGYSPRTAYSIGNENLNKPELKSYIDAKMAEIESHKIADAKEILEFYTKVLRDEVVEEVPMSAADDVVVIKKKPSFKDKITASKEIMKRYPLVDPIEKQKLQKLIADTRISEAKATVAERLGSESNEQLDELINKLVGEENKDGNRRDLNK</sequence>
<evidence type="ECO:0000256" key="2">
    <source>
        <dbReference type="ARBA" id="ARBA00023219"/>
    </source>
</evidence>